<dbReference type="InterPro" id="IPR042427">
    <property type="entry name" value="ZFYV1"/>
</dbReference>
<dbReference type="InterPro" id="IPR027417">
    <property type="entry name" value="P-loop_NTPase"/>
</dbReference>
<dbReference type="PANTHER" id="PTHR46624:SF3">
    <property type="entry name" value="ZINC FINGER FYVE DOMAIN-CONTAINING PROTEIN 1"/>
    <property type="match status" value="1"/>
</dbReference>
<evidence type="ECO:0000259" key="5">
    <source>
        <dbReference type="PROSITE" id="PS50119"/>
    </source>
</evidence>
<accession>A0ABV0RPV4</accession>
<feature type="domain" description="B box-type" evidence="5">
    <location>
        <begin position="2"/>
        <end position="52"/>
    </location>
</feature>
<organism evidence="7 8">
    <name type="scientific">Xenoophorus captivus</name>
    <dbReference type="NCBI Taxonomy" id="1517983"/>
    <lineage>
        <taxon>Eukaryota</taxon>
        <taxon>Metazoa</taxon>
        <taxon>Chordata</taxon>
        <taxon>Craniata</taxon>
        <taxon>Vertebrata</taxon>
        <taxon>Euteleostomi</taxon>
        <taxon>Actinopterygii</taxon>
        <taxon>Neopterygii</taxon>
        <taxon>Teleostei</taxon>
        <taxon>Neoteleostei</taxon>
        <taxon>Acanthomorphata</taxon>
        <taxon>Ovalentaria</taxon>
        <taxon>Atherinomorphae</taxon>
        <taxon>Cyprinodontiformes</taxon>
        <taxon>Goodeidae</taxon>
        <taxon>Xenoophorus</taxon>
    </lineage>
</organism>
<dbReference type="PROSITE" id="PS50119">
    <property type="entry name" value="ZF_BBOX"/>
    <property type="match status" value="1"/>
</dbReference>
<evidence type="ECO:0000256" key="1">
    <source>
        <dbReference type="ARBA" id="ARBA00022723"/>
    </source>
</evidence>
<evidence type="ECO:0000313" key="8">
    <source>
        <dbReference type="Proteomes" id="UP001434883"/>
    </source>
</evidence>
<dbReference type="EMBL" id="JAHRIN010052122">
    <property type="protein sequence ID" value="MEQ2209951.1"/>
    <property type="molecule type" value="Genomic_DNA"/>
</dbReference>
<reference evidence="7 8" key="1">
    <citation type="submission" date="2021-06" db="EMBL/GenBank/DDBJ databases">
        <authorList>
            <person name="Palmer J.M."/>
        </authorList>
    </citation>
    <scope>NUCLEOTIDE SEQUENCE [LARGE SCALE GENOMIC DNA]</scope>
    <source>
        <strain evidence="7 8">XC_2019</strain>
        <tissue evidence="7">Muscle</tissue>
    </source>
</reference>
<dbReference type="Gene3D" id="3.40.50.300">
    <property type="entry name" value="P-loop containing nucleotide triphosphate hydrolases"/>
    <property type="match status" value="1"/>
</dbReference>
<evidence type="ECO:0000256" key="4">
    <source>
        <dbReference type="PROSITE-ProRule" id="PRU00024"/>
    </source>
</evidence>
<dbReference type="PANTHER" id="PTHR46624">
    <property type="entry name" value="AGAP002036-PA"/>
    <property type="match status" value="1"/>
</dbReference>
<evidence type="ECO:0008006" key="9">
    <source>
        <dbReference type="Google" id="ProtNLM"/>
    </source>
</evidence>
<dbReference type="SUPFAM" id="SSF57903">
    <property type="entry name" value="FYVE/PHD zinc finger"/>
    <property type="match status" value="1"/>
</dbReference>
<dbReference type="InterPro" id="IPR013083">
    <property type="entry name" value="Znf_RING/FYVE/PHD"/>
</dbReference>
<evidence type="ECO:0000256" key="2">
    <source>
        <dbReference type="ARBA" id="ARBA00022771"/>
    </source>
</evidence>
<name>A0ABV0RPV4_9TELE</name>
<feature type="domain" description="FYVE-type" evidence="6">
    <location>
        <begin position="347"/>
        <end position="407"/>
    </location>
</feature>
<evidence type="ECO:0000259" key="6">
    <source>
        <dbReference type="PROSITE" id="PS50178"/>
    </source>
</evidence>
<comment type="caution">
    <text evidence="7">The sequence shown here is derived from an EMBL/GenBank/DDBJ whole genome shotgun (WGS) entry which is preliminary data.</text>
</comment>
<dbReference type="PROSITE" id="PS50178">
    <property type="entry name" value="ZF_FYVE"/>
    <property type="match status" value="1"/>
</dbReference>
<gene>
    <name evidence="7" type="ORF">XENOCAPTIV_006407</name>
</gene>
<dbReference type="Pfam" id="PF01363">
    <property type="entry name" value="FYVE"/>
    <property type="match status" value="1"/>
</dbReference>
<keyword evidence="1" id="KW-0479">Metal-binding</keyword>
<dbReference type="InterPro" id="IPR017455">
    <property type="entry name" value="Znf_FYVE-rel"/>
</dbReference>
<dbReference type="InterPro" id="IPR011011">
    <property type="entry name" value="Znf_FYVE_PHD"/>
</dbReference>
<sequence>MNTVLVCQESYACGGSDEAVFECDECGSLQCARCELDLHRQERMRNHDRVRVMPGHVPFCDACKGDNSCTVRLRAVVRCQGCKINLCLDCQKRTHGGVNKRKHPLTPYPPAKALQESSLTDGETEMAILKSKLEKVCSFLLVDEREDMQVRNEEDFVSRLGCTSDELLKVVSIFGNTGEGKSYTLNHTFFLGREVFKTSPTQEKLGLLPEAFSSIQYRGTRTYNPPTDFSGLLRSLEHQLDNNNTRSPRSASVIFKALQALSERFCGEIPDERMTSNSFFPDEYFTCSNICLSCGSGCKRSMNHLKEGLDHEAKHRCRYSAQHDNRIYTCKASLVKDAARPAYWVPDQDIQSCCECQREFSPRLSIHHCRACGQGVCDDCSQERRPVPSRGWDHPVRVCNGCIQKSREL</sequence>
<evidence type="ECO:0000256" key="3">
    <source>
        <dbReference type="ARBA" id="ARBA00022833"/>
    </source>
</evidence>
<keyword evidence="3" id="KW-0862">Zinc</keyword>
<keyword evidence="2 4" id="KW-0863">Zinc-finger</keyword>
<dbReference type="Proteomes" id="UP001434883">
    <property type="component" value="Unassembled WGS sequence"/>
</dbReference>
<dbReference type="Gene3D" id="3.30.40.10">
    <property type="entry name" value="Zinc/RING finger domain, C3HC4 (zinc finger)"/>
    <property type="match status" value="1"/>
</dbReference>
<protein>
    <recommendedName>
        <fullName evidence="9">Zinc finger, FYVE domain containing 1</fullName>
    </recommendedName>
</protein>
<dbReference type="SMART" id="SM00064">
    <property type="entry name" value="FYVE"/>
    <property type="match status" value="1"/>
</dbReference>
<keyword evidence="8" id="KW-1185">Reference proteome</keyword>
<proteinExistence type="predicted"/>
<dbReference type="InterPro" id="IPR000306">
    <property type="entry name" value="Znf_FYVE"/>
</dbReference>
<dbReference type="CDD" id="cd15734">
    <property type="entry name" value="FYVE_ZFYV1"/>
    <property type="match status" value="1"/>
</dbReference>
<dbReference type="InterPro" id="IPR000315">
    <property type="entry name" value="Znf_B-box"/>
</dbReference>
<evidence type="ECO:0000313" key="7">
    <source>
        <dbReference type="EMBL" id="MEQ2209951.1"/>
    </source>
</evidence>